<dbReference type="AlphaFoldDB" id="A0A0K0G0X5"/>
<dbReference type="WBParaSite" id="SVE_1836100.1">
    <property type="protein sequence ID" value="SVE_1836100.1"/>
    <property type="gene ID" value="SVE_1836100"/>
</dbReference>
<keyword evidence="4 5" id="KW-0472">Membrane</keyword>
<reference evidence="6" key="1">
    <citation type="submission" date="2014-07" db="EMBL/GenBank/DDBJ databases">
        <authorList>
            <person name="Martin A.A"/>
            <person name="De Silva N."/>
        </authorList>
    </citation>
    <scope>NUCLEOTIDE SEQUENCE</scope>
</reference>
<evidence type="ECO:0000256" key="3">
    <source>
        <dbReference type="ARBA" id="ARBA00022989"/>
    </source>
</evidence>
<organism evidence="6 7">
    <name type="scientific">Strongyloides venezuelensis</name>
    <name type="common">Threadworm</name>
    <dbReference type="NCBI Taxonomy" id="75913"/>
    <lineage>
        <taxon>Eukaryota</taxon>
        <taxon>Metazoa</taxon>
        <taxon>Ecdysozoa</taxon>
        <taxon>Nematoda</taxon>
        <taxon>Chromadorea</taxon>
        <taxon>Rhabditida</taxon>
        <taxon>Tylenchina</taxon>
        <taxon>Panagrolaimomorpha</taxon>
        <taxon>Strongyloidoidea</taxon>
        <taxon>Strongyloididae</taxon>
        <taxon>Strongyloides</taxon>
    </lineage>
</organism>
<keyword evidence="6" id="KW-1185">Reference proteome</keyword>
<dbReference type="Proteomes" id="UP000035680">
    <property type="component" value="Unassembled WGS sequence"/>
</dbReference>
<dbReference type="GO" id="GO:0016020">
    <property type="term" value="C:membrane"/>
    <property type="evidence" value="ECO:0007669"/>
    <property type="project" value="UniProtKB-SubCell"/>
</dbReference>
<keyword evidence="3 5" id="KW-1133">Transmembrane helix</keyword>
<evidence type="ECO:0000256" key="4">
    <source>
        <dbReference type="ARBA" id="ARBA00023136"/>
    </source>
</evidence>
<dbReference type="Pfam" id="PF14880">
    <property type="entry name" value="COX14"/>
    <property type="match status" value="1"/>
</dbReference>
<accession>A0A0K0G0X5</accession>
<name>A0A0K0G0X5_STRVS</name>
<evidence type="ECO:0000256" key="1">
    <source>
        <dbReference type="ARBA" id="ARBA00004167"/>
    </source>
</evidence>
<dbReference type="InterPro" id="IPR029208">
    <property type="entry name" value="COX14"/>
</dbReference>
<evidence type="ECO:0000313" key="7">
    <source>
        <dbReference type="WBParaSite" id="SVE_1836100.1"/>
    </source>
</evidence>
<proteinExistence type="predicted"/>
<reference evidence="7" key="2">
    <citation type="submission" date="2015-08" db="UniProtKB">
        <authorList>
            <consortium name="WormBaseParasite"/>
        </authorList>
    </citation>
    <scope>IDENTIFICATION</scope>
</reference>
<evidence type="ECO:0000256" key="2">
    <source>
        <dbReference type="ARBA" id="ARBA00022692"/>
    </source>
</evidence>
<keyword evidence="2 5" id="KW-0812">Transmembrane</keyword>
<feature type="transmembrane region" description="Helical" evidence="5">
    <location>
        <begin position="34"/>
        <end position="58"/>
    </location>
</feature>
<protein>
    <submittedName>
        <fullName evidence="7">Cytochrome c oxidase assembly factor 3</fullName>
    </submittedName>
</protein>
<evidence type="ECO:0000256" key="5">
    <source>
        <dbReference type="SAM" id="Phobius"/>
    </source>
</evidence>
<evidence type="ECO:0000313" key="6">
    <source>
        <dbReference type="Proteomes" id="UP000035680"/>
    </source>
</evidence>
<comment type="subcellular location">
    <subcellularLocation>
        <location evidence="1">Membrane</location>
        <topology evidence="1">Single-pass membrane protein</topology>
    </subcellularLocation>
</comment>
<sequence>MRFSLNNLLDRRRDTRPLYRRIFTNKRLDIAHKIFVRSIIGFNFFATSFCLVHTYFYFKFQRPLKLERQQQLERELLEADLAGFKVK</sequence>